<reference evidence="1 2" key="1">
    <citation type="submission" date="2016-06" db="EMBL/GenBank/DDBJ databases">
        <title>Comparative genomics of the ectomycorrhizal sister species Rhizopogon vinicolor and Rhizopogon vesiculosus (Basidiomycota: Boletales) reveals a divergence of the mating type B locus.</title>
        <authorList>
            <consortium name="DOE Joint Genome Institute"/>
            <person name="Mujic A.B."/>
            <person name="Kuo A."/>
            <person name="Tritt A."/>
            <person name="Lipzen A."/>
            <person name="Chen C."/>
            <person name="Johnson J."/>
            <person name="Sharma A."/>
            <person name="Barry K."/>
            <person name="Grigoriev I.V."/>
            <person name="Spatafora J.W."/>
        </authorList>
    </citation>
    <scope>NUCLEOTIDE SEQUENCE [LARGE SCALE GENOMIC DNA]</scope>
    <source>
        <strain evidence="1 2">AM-OR11-026</strain>
    </source>
</reference>
<name>A0A1B7N0E6_9AGAM</name>
<dbReference type="InParanoid" id="A0A1B7N0E6"/>
<proteinExistence type="predicted"/>
<sequence>MVSAPSFSKIPQMNVSFARDSNKAVPGGQCNRQNLINLKIKRISSRTPAFYFPGSDPLGHDPLFELYRTEFGVAENPYFEGYEFDSLDFEHLKQSWLRCR</sequence>
<gene>
    <name evidence="1" type="ORF">K503DRAFT_170573</name>
</gene>
<evidence type="ECO:0000313" key="2">
    <source>
        <dbReference type="Proteomes" id="UP000092154"/>
    </source>
</evidence>
<dbReference type="AlphaFoldDB" id="A0A1B7N0E6"/>
<dbReference type="Proteomes" id="UP000092154">
    <property type="component" value="Unassembled WGS sequence"/>
</dbReference>
<dbReference type="EMBL" id="KV448301">
    <property type="protein sequence ID" value="OAX38324.1"/>
    <property type="molecule type" value="Genomic_DNA"/>
</dbReference>
<evidence type="ECO:0000313" key="1">
    <source>
        <dbReference type="EMBL" id="OAX38324.1"/>
    </source>
</evidence>
<accession>A0A1B7N0E6</accession>
<organism evidence="1 2">
    <name type="scientific">Rhizopogon vinicolor AM-OR11-026</name>
    <dbReference type="NCBI Taxonomy" id="1314800"/>
    <lineage>
        <taxon>Eukaryota</taxon>
        <taxon>Fungi</taxon>
        <taxon>Dikarya</taxon>
        <taxon>Basidiomycota</taxon>
        <taxon>Agaricomycotina</taxon>
        <taxon>Agaricomycetes</taxon>
        <taxon>Agaricomycetidae</taxon>
        <taxon>Boletales</taxon>
        <taxon>Suillineae</taxon>
        <taxon>Rhizopogonaceae</taxon>
        <taxon>Rhizopogon</taxon>
    </lineage>
</organism>
<keyword evidence="2" id="KW-1185">Reference proteome</keyword>
<protein>
    <submittedName>
        <fullName evidence="1">Uncharacterized protein</fullName>
    </submittedName>
</protein>